<accession>T1HC09</accession>
<organism evidence="3 4">
    <name type="scientific">Rhodnius prolixus</name>
    <name type="common">Triatomid bug</name>
    <dbReference type="NCBI Taxonomy" id="13249"/>
    <lineage>
        <taxon>Eukaryota</taxon>
        <taxon>Metazoa</taxon>
        <taxon>Ecdysozoa</taxon>
        <taxon>Arthropoda</taxon>
        <taxon>Hexapoda</taxon>
        <taxon>Insecta</taxon>
        <taxon>Pterygota</taxon>
        <taxon>Neoptera</taxon>
        <taxon>Paraneoptera</taxon>
        <taxon>Hemiptera</taxon>
        <taxon>Heteroptera</taxon>
        <taxon>Panheteroptera</taxon>
        <taxon>Cimicomorpha</taxon>
        <taxon>Reduviidae</taxon>
        <taxon>Triatominae</taxon>
        <taxon>Rhodnius</taxon>
    </lineage>
</organism>
<dbReference type="InterPro" id="IPR011990">
    <property type="entry name" value="TPR-like_helical_dom_sf"/>
</dbReference>
<dbReference type="VEuPathDB" id="VectorBase:RPRC001571"/>
<reference evidence="3" key="1">
    <citation type="submission" date="2015-05" db="UniProtKB">
        <authorList>
            <consortium name="EnsemblMetazoa"/>
        </authorList>
    </citation>
    <scope>IDENTIFICATION</scope>
</reference>
<dbReference type="HOGENOM" id="CLU_034033_1_0_1"/>
<name>T1HC09_RHOPR</name>
<dbReference type="GO" id="GO:0005783">
    <property type="term" value="C:endoplasmic reticulum"/>
    <property type="evidence" value="ECO:0007669"/>
    <property type="project" value="TreeGrafter"/>
</dbReference>
<evidence type="ECO:0000259" key="2">
    <source>
        <dbReference type="Pfam" id="PF05118"/>
    </source>
</evidence>
<evidence type="ECO:0000256" key="1">
    <source>
        <dbReference type="ARBA" id="ARBA00007730"/>
    </source>
</evidence>
<dbReference type="EnsemblMetazoa" id="RPRC001571-RA">
    <property type="protein sequence ID" value="RPRC001571-PA"/>
    <property type="gene ID" value="RPRC001571"/>
</dbReference>
<protein>
    <submittedName>
        <fullName evidence="3">Asp_Arg_Hydrox domain-containing protein</fullName>
    </submittedName>
</protein>
<dbReference type="OMA" id="YELGHKK"/>
<proteinExistence type="inferred from homology"/>
<dbReference type="Pfam" id="PF05118">
    <property type="entry name" value="Asp_Arg_Hydrox"/>
    <property type="match status" value="1"/>
</dbReference>
<sequence length="417" mass="48136">MDKFTVVLTRQPKSPRALYGVARALDLQAEAKSSNIILDRSIDAYMAVIRAPQVPDELFRRAAERLINRLRFRGQHMKAVPVHRELINRFNNSVQYRNDLAINYLMVNRLEEAGAVFRSVLERWPQDPMARSHYGLVLKLQDNCTYLNLILPDKFLLTTEGRMKESIPHLLAGISTDDLSTRDARLYFHVGDALARTGQKDQAMKIYEDGVAKGLFRSKYQRSLYNVDRLAARPWWTQSQTQYQDFFRKLEENWKQIKEEGMKALKMKGLYQDESESLRDSGDWKQFELYARGVKFTANCNQAPVTCSLIDQFPPARTCKRGQTKFSVMSGGTHVWPHCGPTNCRLRAHLGLVVPKENIAIRVAEETRKWEEGKVLIFDDSFEHEVWHNGTSARLVLIVDIWHPDLTAQEIRTLSPI</sequence>
<comment type="similarity">
    <text evidence="1">Belongs to the aspartyl/asparaginyl beta-hydroxylase family.</text>
</comment>
<keyword evidence="4" id="KW-1185">Reference proteome</keyword>
<dbReference type="PANTHER" id="PTHR12366">
    <property type="entry name" value="ASPARTYL/ASPARAGINYL BETA-HYDROXYLASE"/>
    <property type="match status" value="1"/>
</dbReference>
<evidence type="ECO:0000313" key="3">
    <source>
        <dbReference type="EnsemblMetazoa" id="RPRC001571-PA"/>
    </source>
</evidence>
<dbReference type="EMBL" id="ACPB03011908">
    <property type="status" value="NOT_ANNOTATED_CDS"/>
    <property type="molecule type" value="Genomic_DNA"/>
</dbReference>
<dbReference type="InterPro" id="IPR027443">
    <property type="entry name" value="IPNS-like_sf"/>
</dbReference>
<dbReference type="InParanoid" id="T1HC09"/>
<dbReference type="Proteomes" id="UP000015103">
    <property type="component" value="Unassembled WGS sequence"/>
</dbReference>
<dbReference type="PANTHER" id="PTHR12366:SF29">
    <property type="entry name" value="ASPARTYL BETA-HYDROXYLASE, ISOFORM L"/>
    <property type="match status" value="1"/>
</dbReference>
<dbReference type="InterPro" id="IPR007803">
    <property type="entry name" value="Asp/Arg/Pro-Hydrxlase"/>
</dbReference>
<feature type="domain" description="Aspartyl/asparaginy/proline hydroxylase" evidence="2">
    <location>
        <begin position="251"/>
        <end position="404"/>
    </location>
</feature>
<evidence type="ECO:0000313" key="4">
    <source>
        <dbReference type="Proteomes" id="UP000015103"/>
    </source>
</evidence>
<dbReference type="Gene3D" id="1.25.40.10">
    <property type="entry name" value="Tetratricopeptide repeat domain"/>
    <property type="match status" value="1"/>
</dbReference>
<dbReference type="GO" id="GO:0062101">
    <property type="term" value="F:peptidyl-aspartic acid 3-dioxygenase activity"/>
    <property type="evidence" value="ECO:0007669"/>
    <property type="project" value="InterPro"/>
</dbReference>
<dbReference type="Gene3D" id="2.60.120.330">
    <property type="entry name" value="B-lactam Antibiotic, Isopenicillin N Synthase, Chain"/>
    <property type="match status" value="1"/>
</dbReference>
<dbReference type="eggNOG" id="KOG3696">
    <property type="taxonomic scope" value="Eukaryota"/>
</dbReference>
<dbReference type="SUPFAM" id="SSF51197">
    <property type="entry name" value="Clavaminate synthase-like"/>
    <property type="match status" value="1"/>
</dbReference>
<dbReference type="STRING" id="13249.T1HC09"/>
<dbReference type="SUPFAM" id="SSF48452">
    <property type="entry name" value="TPR-like"/>
    <property type="match status" value="1"/>
</dbReference>
<dbReference type="InterPro" id="IPR039038">
    <property type="entry name" value="ASPH"/>
</dbReference>
<dbReference type="AlphaFoldDB" id="T1HC09"/>